<gene>
    <name evidence="2" type="ORF">TWF694_005761</name>
</gene>
<dbReference type="Pfam" id="PF06985">
    <property type="entry name" value="HET"/>
    <property type="match status" value="1"/>
</dbReference>
<accession>A0AAV9WS64</accession>
<dbReference type="EMBL" id="JAVHJO010000018">
    <property type="protein sequence ID" value="KAK6524098.1"/>
    <property type="molecule type" value="Genomic_DNA"/>
</dbReference>
<dbReference type="Proteomes" id="UP001365542">
    <property type="component" value="Unassembled WGS sequence"/>
</dbReference>
<evidence type="ECO:0000313" key="3">
    <source>
        <dbReference type="Proteomes" id="UP001365542"/>
    </source>
</evidence>
<comment type="caution">
    <text evidence="2">The sequence shown here is derived from an EMBL/GenBank/DDBJ whole genome shotgun (WGS) entry which is preliminary data.</text>
</comment>
<dbReference type="PANTHER" id="PTHR39596:SF3">
    <property type="entry name" value="HETEROKARYON INCOMPATIBILITY DOMAIN-CONTAINING PROTEIN"/>
    <property type="match status" value="1"/>
</dbReference>
<evidence type="ECO:0000259" key="1">
    <source>
        <dbReference type="Pfam" id="PF06985"/>
    </source>
</evidence>
<dbReference type="InterPro" id="IPR010730">
    <property type="entry name" value="HET"/>
</dbReference>
<name>A0AAV9WS64_9PEZI</name>
<organism evidence="2 3">
    <name type="scientific">Orbilia ellipsospora</name>
    <dbReference type="NCBI Taxonomy" id="2528407"/>
    <lineage>
        <taxon>Eukaryota</taxon>
        <taxon>Fungi</taxon>
        <taxon>Dikarya</taxon>
        <taxon>Ascomycota</taxon>
        <taxon>Pezizomycotina</taxon>
        <taxon>Orbiliomycetes</taxon>
        <taxon>Orbiliales</taxon>
        <taxon>Orbiliaceae</taxon>
        <taxon>Orbilia</taxon>
    </lineage>
</organism>
<sequence length="841" mass="95267">MEHLLAHSDAPEIPIPYLNGDLFEFYISPTLNPNQPGICVELYTFKEYFQTRGFQFNSLGSILPTTLTAREILKITQSTLYFGCLLTVFRSVGMALQTQYFLKDDGKGNKLVSTKNLTNLIATWKMNEDKFTWAGAYPDVNNPKSQRCSHILETLAWTNNFSQELFKEARTKPDVGDTPIDAIELSIMAIGESLSLAAERIYGAPAERKVAWGPSSILTERLRLNGWCISDSPFFPEAESSGSICADYYFGSYRCPRQRGDHAKCTKNICAAYQEIVDPATYRPVHTADCQQDTCERITAPDEVVGIVDGDDTPIISWDGKDIKVSSFAASPKYVAISHVWSDGLGNDNVTNWMHRCQITRIQGLVDKLYNPSAKSLEGTVGFWMDTLCIPVGDHNKQTRKRAIGHMANIYRRSDKVLVLDSSILPLSTAASITEKYIAIHLSNWHHRLWTLQEGQLGKSLYFQLKEGPQSFTDMKSNIPGAYRTDLELQAISSPMDRLASTELERFYRHFENLAANAGVDISQRLLTCARYLRSRETSRKEDEPVCVSTILGLDPKLVLRKSTLEDRMVEFYNAIQRFDKRIIFHEHERIQQHGYRWAPRSLLQGGRDLLQFEYTWGERFPVTLSPTGGLLVRYSGMVLDYTGPNTPNRSIAFTSDPRFVHPTCLQRFDAAPIEYKQQWAARKPPSPWWFSHLKIEMKPNSQVPNPTWEPGTKYAIISYADPVVNQTKLPAIIGIVESLEEGDFPMEIELAREIEQSLYFPQATMWRPTYCIAQIICIRYLCNAEISALPTFGWPGESTSGFSSIANWFRSSPPSNPTPPNADVKVQGVMYSEAQKWCIR</sequence>
<dbReference type="AlphaFoldDB" id="A0AAV9WS64"/>
<feature type="domain" description="Heterokaryon incompatibility" evidence="1">
    <location>
        <begin position="334"/>
        <end position="420"/>
    </location>
</feature>
<protein>
    <recommendedName>
        <fullName evidence="1">Heterokaryon incompatibility domain-containing protein</fullName>
    </recommendedName>
</protein>
<evidence type="ECO:0000313" key="2">
    <source>
        <dbReference type="EMBL" id="KAK6524098.1"/>
    </source>
</evidence>
<keyword evidence="3" id="KW-1185">Reference proteome</keyword>
<reference evidence="2 3" key="1">
    <citation type="submission" date="2019-10" db="EMBL/GenBank/DDBJ databases">
        <authorList>
            <person name="Palmer J.M."/>
        </authorList>
    </citation>
    <scope>NUCLEOTIDE SEQUENCE [LARGE SCALE GENOMIC DNA]</scope>
    <source>
        <strain evidence="2 3">TWF694</strain>
    </source>
</reference>
<dbReference type="PANTHER" id="PTHR39596">
    <property type="match status" value="1"/>
</dbReference>
<proteinExistence type="predicted"/>